<gene>
    <name evidence="2" type="ORF">FKW77_006272</name>
</gene>
<protein>
    <recommendedName>
        <fullName evidence="4">CBM1 domain-containing protein</fullName>
    </recommendedName>
</protein>
<dbReference type="Proteomes" id="UP000316270">
    <property type="component" value="Chromosome 15"/>
</dbReference>
<keyword evidence="3" id="KW-1185">Reference proteome</keyword>
<evidence type="ECO:0000313" key="2">
    <source>
        <dbReference type="EMBL" id="QDS76546.1"/>
    </source>
</evidence>
<dbReference type="AlphaFoldDB" id="A0A517LLU7"/>
<sequence>MQFIHLILIGLLNFATLGSAYAYSCEKPPANCKYGLKGGSWAPCTQNGCYWSKGCDPKDPKDPKKPGVGPKKHKHICCWDAGLKGEQYTDS</sequence>
<organism evidence="2 3">
    <name type="scientific">Venturia effusa</name>
    <dbReference type="NCBI Taxonomy" id="50376"/>
    <lineage>
        <taxon>Eukaryota</taxon>
        <taxon>Fungi</taxon>
        <taxon>Dikarya</taxon>
        <taxon>Ascomycota</taxon>
        <taxon>Pezizomycotina</taxon>
        <taxon>Dothideomycetes</taxon>
        <taxon>Pleosporomycetidae</taxon>
        <taxon>Venturiales</taxon>
        <taxon>Venturiaceae</taxon>
        <taxon>Venturia</taxon>
    </lineage>
</organism>
<accession>A0A517LLU7</accession>
<dbReference type="EMBL" id="CP042199">
    <property type="protein sequence ID" value="QDS76546.1"/>
    <property type="molecule type" value="Genomic_DNA"/>
</dbReference>
<keyword evidence="1" id="KW-0732">Signal</keyword>
<reference evidence="2 3" key="1">
    <citation type="submission" date="2019-07" db="EMBL/GenBank/DDBJ databases">
        <title>Finished genome of Venturia effusa.</title>
        <authorList>
            <person name="Young C.A."/>
            <person name="Cox M.P."/>
            <person name="Ganley A.R.D."/>
            <person name="David W.J."/>
        </authorList>
    </citation>
    <scope>NUCLEOTIDE SEQUENCE [LARGE SCALE GENOMIC DNA]</scope>
    <source>
        <strain evidence="3">albino</strain>
    </source>
</reference>
<proteinExistence type="predicted"/>
<name>A0A517LLU7_9PEZI</name>
<evidence type="ECO:0000313" key="3">
    <source>
        <dbReference type="Proteomes" id="UP000316270"/>
    </source>
</evidence>
<evidence type="ECO:0008006" key="4">
    <source>
        <dbReference type="Google" id="ProtNLM"/>
    </source>
</evidence>
<evidence type="ECO:0000256" key="1">
    <source>
        <dbReference type="SAM" id="SignalP"/>
    </source>
</evidence>
<feature type="signal peptide" evidence="1">
    <location>
        <begin position="1"/>
        <end position="22"/>
    </location>
</feature>
<feature type="chain" id="PRO_5022057467" description="CBM1 domain-containing protein" evidence="1">
    <location>
        <begin position="23"/>
        <end position="91"/>
    </location>
</feature>